<evidence type="ECO:0000313" key="3">
    <source>
        <dbReference type="Proteomes" id="UP000003786"/>
    </source>
</evidence>
<dbReference type="GeneID" id="20715915"/>
<feature type="compositionally biased region" description="Pro residues" evidence="1">
    <location>
        <begin position="621"/>
        <end position="630"/>
    </location>
</feature>
<accession>J4D9N6</accession>
<dbReference type="VEuPathDB" id="PiroplasmaDB:TOT_030000762"/>
<dbReference type="Proteomes" id="UP000003786">
    <property type="component" value="Chromosome 3"/>
</dbReference>
<sequence length="751" mass="85456">MIFYILPSHTLSYISELYPHHYTYLSGLTDMGGGHSYLYIDLDKHGEKYHHNHYNIKFQESNFSNDYEVKKYTIEFIGDYKTYSWLNRDRYYLYLRFEQGKDPFFTYYVSRAHHVLKGVEFYYSKQHRTFPLIIGFVTSDARQYYSLFYLTRIKSSYGFPPEHFSSYEVSSKLIEEDNISNRIKLILEPHKNQNYRLQTSRPTRDFKKYSYTPKPRNINESFAVSKEVLFWLDRNIDYSFLYPYNLKYFDSINVYYSNANTALFVLLINNASKTGFSRKDKNGFWWQRIDGVDENSLDRRIKEALSDYVKNTSFLFILDRKVGYNNVTVYGEDLLAKYYTIYNHHPIKQASASNPILLLNGDKIKVTNDKTYSRVDGITTYFLKNKDGLEDTTPFLIVVEEFVGGSAQFTYYSKNSYEEENWIKLPVSDEIDEVLRKIGSTPPITERFYRLRNQAFFQIKNLKIQPTIKPDVVSGRDGSYSSKPPPGALPRSSDGRGGSSSQLTRVQRPRPRPRPAPRPTIQPAKETPPEPGSVQRLEVPVESKYEKAHAPEEASARKASPSPSRATSSSTSTLTQSRQSGTNDLRTSGHTESGSSVSTGQGHEAKAKSPQLPTQKAQDLPAPPSPPATPPRAHVQTAAPSHGGHTDLRGEKGTRSHDTHTQYEEPPGLRVDQETHSSVENRLIDQSLTRSSSPLKPLSEKQTHDKQKDDDQTATNIKIVGGVATTAIGAGSIGAGGYYANGVISLMQWLV</sequence>
<feature type="compositionally biased region" description="Basic and acidic residues" evidence="1">
    <location>
        <begin position="539"/>
        <end position="556"/>
    </location>
</feature>
<feature type="compositionally biased region" description="Low complexity" evidence="1">
    <location>
        <begin position="557"/>
        <end position="580"/>
    </location>
</feature>
<feature type="compositionally biased region" description="Basic and acidic residues" evidence="1">
    <location>
        <begin position="671"/>
        <end position="683"/>
    </location>
</feature>
<feature type="region of interest" description="Disordered" evidence="1">
    <location>
        <begin position="469"/>
        <end position="713"/>
    </location>
</feature>
<name>J4D9N6_THEOR</name>
<evidence type="ECO:0000313" key="2">
    <source>
        <dbReference type="EMBL" id="BAM41500.1"/>
    </source>
</evidence>
<feature type="compositionally biased region" description="Basic and acidic residues" evidence="1">
    <location>
        <begin position="644"/>
        <end position="663"/>
    </location>
</feature>
<protein>
    <submittedName>
        <fullName evidence="2">Uncharacterized protein</fullName>
    </submittedName>
</protein>
<feature type="compositionally biased region" description="Basic and acidic residues" evidence="1">
    <location>
        <begin position="698"/>
        <end position="711"/>
    </location>
</feature>
<dbReference type="EMBL" id="AP011948">
    <property type="protein sequence ID" value="BAM41500.1"/>
    <property type="molecule type" value="Genomic_DNA"/>
</dbReference>
<evidence type="ECO:0000256" key="1">
    <source>
        <dbReference type="SAM" id="MobiDB-lite"/>
    </source>
</evidence>
<keyword evidence="3" id="KW-1185">Reference proteome</keyword>
<dbReference type="KEGG" id="tot:TOT_030000762"/>
<dbReference type="OrthoDB" id="10457361at2759"/>
<dbReference type="AlphaFoldDB" id="J4D9N6"/>
<gene>
    <name evidence="2" type="ORF">TOT_030000762</name>
</gene>
<feature type="compositionally biased region" description="Polar residues" evidence="1">
    <location>
        <begin position="581"/>
        <end position="601"/>
    </location>
</feature>
<reference evidence="2 3" key="1">
    <citation type="journal article" date="2012" name="MBio">
        <title>Comparative genome analysis of three eukaryotic parasites with differing abilities to transform leukocytes reveals key mediators of Theileria-induced leukocyte transformation.</title>
        <authorList>
            <person name="Hayashida K."/>
            <person name="Hara Y."/>
            <person name="Abe T."/>
            <person name="Yamasaki C."/>
            <person name="Toyoda A."/>
            <person name="Kosuge T."/>
            <person name="Suzuki Y."/>
            <person name="Sato Y."/>
            <person name="Kawashima S."/>
            <person name="Katayama T."/>
            <person name="Wakaguri H."/>
            <person name="Inoue N."/>
            <person name="Homma K."/>
            <person name="Tada-Umezaki M."/>
            <person name="Yagi Y."/>
            <person name="Fujii Y."/>
            <person name="Habara T."/>
            <person name="Kanehisa M."/>
            <person name="Watanabe H."/>
            <person name="Ito K."/>
            <person name="Gojobori T."/>
            <person name="Sugawara H."/>
            <person name="Imanishi T."/>
            <person name="Weir W."/>
            <person name="Gardner M."/>
            <person name="Pain A."/>
            <person name="Shiels B."/>
            <person name="Hattori M."/>
            <person name="Nene V."/>
            <person name="Sugimoto C."/>
        </authorList>
    </citation>
    <scope>NUCLEOTIDE SEQUENCE [LARGE SCALE GENOMIC DNA]</scope>
    <source>
        <strain evidence="2 3">Shintoku</strain>
    </source>
</reference>
<proteinExistence type="predicted"/>
<feature type="compositionally biased region" description="Polar residues" evidence="1">
    <location>
        <begin position="684"/>
        <end position="694"/>
    </location>
</feature>
<dbReference type="RefSeq" id="XP_009691801.1">
    <property type="nucleotide sequence ID" value="XM_009693506.1"/>
</dbReference>
<organism evidence="2 3">
    <name type="scientific">Theileria orientalis strain Shintoku</name>
    <dbReference type="NCBI Taxonomy" id="869250"/>
    <lineage>
        <taxon>Eukaryota</taxon>
        <taxon>Sar</taxon>
        <taxon>Alveolata</taxon>
        <taxon>Apicomplexa</taxon>
        <taxon>Aconoidasida</taxon>
        <taxon>Piroplasmida</taxon>
        <taxon>Theileriidae</taxon>
        <taxon>Theileria</taxon>
    </lineage>
</organism>